<dbReference type="GO" id="GO:0032259">
    <property type="term" value="P:methylation"/>
    <property type="evidence" value="ECO:0007669"/>
    <property type="project" value="UniProtKB-KW"/>
</dbReference>
<evidence type="ECO:0000256" key="1">
    <source>
        <dbReference type="ARBA" id="ARBA00038158"/>
    </source>
</evidence>
<reference evidence="3 4" key="1">
    <citation type="submission" date="2015-07" db="EMBL/GenBank/DDBJ databases">
        <title>The genome of the fungus Escovopsis weberi, a specialized disease agent of ant agriculture.</title>
        <authorList>
            <person name="de Man T.J."/>
            <person name="Stajich J.E."/>
            <person name="Kubicek C.P."/>
            <person name="Chenthamara K."/>
            <person name="Atanasova L."/>
            <person name="Druzhinina I.S."/>
            <person name="Birnbaum S."/>
            <person name="Barribeau S.M."/>
            <person name="Teiling C."/>
            <person name="Suen G."/>
            <person name="Currie C."/>
            <person name="Gerardo N.M."/>
        </authorList>
    </citation>
    <scope>NUCLEOTIDE SEQUENCE [LARGE SCALE GENOMIC DNA]</scope>
</reference>
<dbReference type="AlphaFoldDB" id="A0A0M8N110"/>
<evidence type="ECO:0000256" key="2">
    <source>
        <dbReference type="SAM" id="MobiDB-lite"/>
    </source>
</evidence>
<gene>
    <name evidence="3" type="ORF">ESCO_003367</name>
</gene>
<keyword evidence="3" id="KW-0489">Methyltransferase</keyword>
<dbReference type="CDD" id="cd02440">
    <property type="entry name" value="AdoMet_MTases"/>
    <property type="match status" value="1"/>
</dbReference>
<evidence type="ECO:0000313" key="3">
    <source>
        <dbReference type="EMBL" id="KOS22898.1"/>
    </source>
</evidence>
<dbReference type="STRING" id="150374.A0A0M8N110"/>
<sequence>MQRLIKRLSSKPGGGVPTGDATPAVASNGTALPQLQPQIPQPQAANDEQQSEVMDLNHHNLTIALGDQLYIAPLERDKIKKVLDVGTGTGIWAIDFADEFPDAEIIGTDISPIQPSWVPPNLQFEIEDCSQEWTFGAETFDFIHMRWLVGGIADWYDLFAQAYRAMKPGGWVQSLETSPHLTSDDGSVTGTTAMGQWGKFFIEGGKKLGRPFTIVDEGVQRKAMEAAGFVDIQEYDFKMPLGSWPKDPRLKQMGQFAEIVLDKDIEGWVLFMANTLGWSREEILVYVGMLRKELRSGALHAYYSQKVVWARKPEF</sequence>
<dbReference type="Pfam" id="PF13489">
    <property type="entry name" value="Methyltransf_23"/>
    <property type="match status" value="1"/>
</dbReference>
<proteinExistence type="inferred from homology"/>
<comment type="caution">
    <text evidence="3">The sequence shown here is derived from an EMBL/GenBank/DDBJ whole genome shotgun (WGS) entry which is preliminary data.</text>
</comment>
<organism evidence="3 4">
    <name type="scientific">Escovopsis weberi</name>
    <dbReference type="NCBI Taxonomy" id="150374"/>
    <lineage>
        <taxon>Eukaryota</taxon>
        <taxon>Fungi</taxon>
        <taxon>Dikarya</taxon>
        <taxon>Ascomycota</taxon>
        <taxon>Pezizomycotina</taxon>
        <taxon>Sordariomycetes</taxon>
        <taxon>Hypocreomycetidae</taxon>
        <taxon>Hypocreales</taxon>
        <taxon>Hypocreaceae</taxon>
        <taxon>Escovopsis</taxon>
    </lineage>
</organism>
<dbReference type="EMBL" id="LGSR01000002">
    <property type="protein sequence ID" value="KOS22898.1"/>
    <property type="molecule type" value="Genomic_DNA"/>
</dbReference>
<feature type="region of interest" description="Disordered" evidence="2">
    <location>
        <begin position="6"/>
        <end position="28"/>
    </location>
</feature>
<keyword evidence="3" id="KW-0808">Transferase</keyword>
<name>A0A0M8N110_ESCWE</name>
<dbReference type="SUPFAM" id="SSF53335">
    <property type="entry name" value="S-adenosyl-L-methionine-dependent methyltransferases"/>
    <property type="match status" value="1"/>
</dbReference>
<dbReference type="InterPro" id="IPR029063">
    <property type="entry name" value="SAM-dependent_MTases_sf"/>
</dbReference>
<dbReference type="OrthoDB" id="2013972at2759"/>
<accession>A0A0M8N110</accession>
<evidence type="ECO:0000313" key="4">
    <source>
        <dbReference type="Proteomes" id="UP000053831"/>
    </source>
</evidence>
<keyword evidence="4" id="KW-1185">Reference proteome</keyword>
<protein>
    <submittedName>
        <fullName evidence="3">Demethylmenaquinone methyltransferase</fullName>
    </submittedName>
</protein>
<dbReference type="PANTHER" id="PTHR43591:SF10">
    <property type="entry name" value="ABC TRANSMEMBRANE TYPE-1 DOMAIN-CONTAINING PROTEIN-RELATED"/>
    <property type="match status" value="1"/>
</dbReference>
<dbReference type="Gene3D" id="3.40.50.150">
    <property type="entry name" value="Vaccinia Virus protein VP39"/>
    <property type="match status" value="1"/>
</dbReference>
<dbReference type="Proteomes" id="UP000053831">
    <property type="component" value="Unassembled WGS sequence"/>
</dbReference>
<comment type="similarity">
    <text evidence="1">Belongs to the methyltransferase superfamily. LaeA methyltransferase family.</text>
</comment>
<dbReference type="PANTHER" id="PTHR43591">
    <property type="entry name" value="METHYLTRANSFERASE"/>
    <property type="match status" value="1"/>
</dbReference>
<dbReference type="GO" id="GO:0008168">
    <property type="term" value="F:methyltransferase activity"/>
    <property type="evidence" value="ECO:0007669"/>
    <property type="project" value="UniProtKB-KW"/>
</dbReference>